<accession>A0A9P3ETV4</accession>
<comment type="catalytic activity">
    <reaction evidence="10">
        <text>ATP + H2O = ADP + phosphate + H(+)</text>
        <dbReference type="Rhea" id="RHEA:13065"/>
        <dbReference type="ChEBI" id="CHEBI:15377"/>
        <dbReference type="ChEBI" id="CHEBI:15378"/>
        <dbReference type="ChEBI" id="CHEBI:30616"/>
        <dbReference type="ChEBI" id="CHEBI:43474"/>
        <dbReference type="ChEBI" id="CHEBI:456216"/>
    </reaction>
</comment>
<evidence type="ECO:0000256" key="1">
    <source>
        <dbReference type="ARBA" id="ARBA00000582"/>
    </source>
</evidence>
<comment type="catalytic activity">
    <reaction evidence="1 10">
        <text>AMP + ATP = 2 ADP</text>
        <dbReference type="Rhea" id="RHEA:12973"/>
        <dbReference type="ChEBI" id="CHEBI:30616"/>
        <dbReference type="ChEBI" id="CHEBI:456215"/>
        <dbReference type="ChEBI" id="CHEBI:456216"/>
        <dbReference type="EC" id="2.7.4.3"/>
    </reaction>
</comment>
<dbReference type="EC" id="2.7.4.3" evidence="10"/>
<dbReference type="InterPro" id="IPR020618">
    <property type="entry name" value="Adenyl_kinase_AK6"/>
</dbReference>
<evidence type="ECO:0000256" key="2">
    <source>
        <dbReference type="ARBA" id="ARBA00022490"/>
    </source>
</evidence>
<evidence type="ECO:0000256" key="4">
    <source>
        <dbReference type="ARBA" id="ARBA00022552"/>
    </source>
</evidence>
<organism evidence="11 12">
    <name type="scientific">Aspergillus pseudoviridinutans</name>
    <dbReference type="NCBI Taxonomy" id="1517512"/>
    <lineage>
        <taxon>Eukaryota</taxon>
        <taxon>Fungi</taxon>
        <taxon>Dikarya</taxon>
        <taxon>Ascomycota</taxon>
        <taxon>Pezizomycotina</taxon>
        <taxon>Eurotiomycetes</taxon>
        <taxon>Eurotiomycetidae</taxon>
        <taxon>Eurotiales</taxon>
        <taxon>Aspergillaceae</taxon>
        <taxon>Aspergillus</taxon>
        <taxon>Aspergillus subgen. Fumigati</taxon>
    </lineage>
</organism>
<dbReference type="OrthoDB" id="10251185at2759"/>
<evidence type="ECO:0000256" key="6">
    <source>
        <dbReference type="ARBA" id="ARBA00022741"/>
    </source>
</evidence>
<gene>
    <name evidence="11" type="ORF">Asppvi_004305</name>
</gene>
<dbReference type="GO" id="GO:0016887">
    <property type="term" value="F:ATP hydrolysis activity"/>
    <property type="evidence" value="ECO:0007669"/>
    <property type="project" value="UniProtKB-UniRule"/>
</dbReference>
<comment type="subunit">
    <text evidence="10">Interacts with small ribosomal subunit protein uS11. Not a structural component of 43S pre-ribosomes, but transiently interacts with them by binding to uS11.</text>
</comment>
<comment type="subcellular location">
    <subcellularLocation>
        <location evidence="10">Cytoplasm</location>
    </subcellularLocation>
    <subcellularLocation>
        <location evidence="10">Nucleus</location>
    </subcellularLocation>
</comment>
<comment type="caution">
    <text evidence="10">Lacks conserved residue(s) required for the propagation of feature annotation.</text>
</comment>
<evidence type="ECO:0000256" key="5">
    <source>
        <dbReference type="ARBA" id="ARBA00022679"/>
    </source>
</evidence>
<dbReference type="GO" id="GO:0005737">
    <property type="term" value="C:cytoplasm"/>
    <property type="evidence" value="ECO:0007669"/>
    <property type="project" value="UniProtKB-SubCell"/>
</dbReference>
<evidence type="ECO:0000256" key="10">
    <source>
        <dbReference type="HAMAP-Rule" id="MF_03173"/>
    </source>
</evidence>
<feature type="region of interest" description="LID" evidence="10">
    <location>
        <begin position="152"/>
        <end position="162"/>
    </location>
</feature>
<keyword evidence="6 10" id="KW-0547">Nucleotide-binding</keyword>
<name>A0A9P3ETV4_9EURO</name>
<dbReference type="Gene3D" id="3.40.50.300">
    <property type="entry name" value="P-loop containing nucleotide triphosphate hydrolases"/>
    <property type="match status" value="1"/>
</dbReference>
<dbReference type="GO" id="GO:0005524">
    <property type="term" value="F:ATP binding"/>
    <property type="evidence" value="ECO:0007669"/>
    <property type="project" value="UniProtKB-KW"/>
</dbReference>
<dbReference type="PANTHER" id="PTHR12595">
    <property type="entry name" value="POS9-ACTIVATING FACTOR FAP7-RELATED"/>
    <property type="match status" value="1"/>
</dbReference>
<dbReference type="EMBL" id="BHVY01000003">
    <property type="protein sequence ID" value="GIJ85448.1"/>
    <property type="molecule type" value="Genomic_DNA"/>
</dbReference>
<keyword evidence="3 10" id="KW-0690">Ribosome biogenesis</keyword>
<keyword evidence="7 10" id="KW-0418">Kinase</keyword>
<dbReference type="FunFam" id="3.40.50.300:FF:000372">
    <property type="entry name" value="Adenylate kinase isoenzyme 6 homolog"/>
    <property type="match status" value="1"/>
</dbReference>
<proteinExistence type="inferred from homology"/>
<feature type="binding site" evidence="10">
    <location>
        <position position="61"/>
    </location>
    <ligand>
        <name>ATP</name>
        <dbReference type="ChEBI" id="CHEBI:30616"/>
    </ligand>
</feature>
<dbReference type="GO" id="GO:0042274">
    <property type="term" value="P:ribosomal small subunit biogenesis"/>
    <property type="evidence" value="ECO:0007669"/>
    <property type="project" value="UniProtKB-UniRule"/>
</dbReference>
<feature type="binding site" evidence="10">
    <location>
        <position position="56"/>
    </location>
    <ligand>
        <name>ATP</name>
        <dbReference type="ChEBI" id="CHEBI:30616"/>
    </ligand>
</feature>
<keyword evidence="9 10" id="KW-0539">Nucleus</keyword>
<evidence type="ECO:0000256" key="9">
    <source>
        <dbReference type="ARBA" id="ARBA00023242"/>
    </source>
</evidence>
<dbReference type="SUPFAM" id="SSF52540">
    <property type="entry name" value="P-loop containing nucleoside triphosphate hydrolases"/>
    <property type="match status" value="1"/>
</dbReference>
<comment type="similarity">
    <text evidence="10">Belongs to the adenylate kinase family. AK6 subfamily.</text>
</comment>
<comment type="caution">
    <text evidence="11">The sequence shown here is derived from an EMBL/GenBank/DDBJ whole genome shotgun (WGS) entry which is preliminary data.</text>
</comment>
<reference evidence="11 12" key="1">
    <citation type="submission" date="2018-10" db="EMBL/GenBank/DDBJ databases">
        <title>Pan-genome distribution and transcriptional activeness of fungal secondary metabolism genes in Aspergillus section Fumigati.</title>
        <authorList>
            <person name="Takahashi H."/>
            <person name="Umemura M."/>
            <person name="Ninomiya A."/>
            <person name="Kusuya Y."/>
            <person name="Urayama S."/>
            <person name="Shimizu M."/>
            <person name="Watanabe A."/>
            <person name="Kamei K."/>
            <person name="Yaguchi T."/>
            <person name="Hagiwara D."/>
        </authorList>
    </citation>
    <scope>NUCLEOTIDE SEQUENCE [LARGE SCALE GENOMIC DNA]</scope>
    <source>
        <strain evidence="11 12">IFM 55266</strain>
    </source>
</reference>
<dbReference type="GO" id="GO:0005634">
    <property type="term" value="C:nucleus"/>
    <property type="evidence" value="ECO:0007669"/>
    <property type="project" value="UniProtKB-SubCell"/>
</dbReference>
<feature type="binding site" evidence="10">
    <location>
        <position position="60"/>
    </location>
    <ligand>
        <name>ATP</name>
        <dbReference type="ChEBI" id="CHEBI:30616"/>
    </ligand>
</feature>
<dbReference type="PANTHER" id="PTHR12595:SF0">
    <property type="entry name" value="ADENYLATE KINASE ISOENZYME 6"/>
    <property type="match status" value="1"/>
</dbReference>
<feature type="region of interest" description="NMPbind" evidence="10">
    <location>
        <begin position="76"/>
        <end position="99"/>
    </location>
</feature>
<dbReference type="GeneID" id="67002917"/>
<dbReference type="Pfam" id="PF13238">
    <property type="entry name" value="AAA_18"/>
    <property type="match status" value="1"/>
</dbReference>
<feature type="binding site" evidence="10">
    <location>
        <position position="153"/>
    </location>
    <ligand>
        <name>ATP</name>
        <dbReference type="ChEBI" id="CHEBI:30616"/>
    </ligand>
</feature>
<feature type="binding site" evidence="10">
    <location>
        <position position="58"/>
    </location>
    <ligand>
        <name>ATP</name>
        <dbReference type="ChEBI" id="CHEBI:30616"/>
    </ligand>
</feature>
<evidence type="ECO:0000256" key="8">
    <source>
        <dbReference type="ARBA" id="ARBA00022840"/>
    </source>
</evidence>
<dbReference type="AlphaFoldDB" id="A0A9P3ETV4"/>
<keyword evidence="4 10" id="KW-0698">rRNA processing</keyword>
<keyword evidence="5 10" id="KW-0808">Transferase</keyword>
<dbReference type="InterPro" id="IPR027417">
    <property type="entry name" value="P-loop_NTPase"/>
</dbReference>
<evidence type="ECO:0000313" key="12">
    <source>
        <dbReference type="Proteomes" id="UP001043456"/>
    </source>
</evidence>
<dbReference type="GO" id="GO:0004017">
    <property type="term" value="F:AMP kinase activity"/>
    <property type="evidence" value="ECO:0007669"/>
    <property type="project" value="UniProtKB-UniRule"/>
</dbReference>
<dbReference type="RefSeq" id="XP_043156195.1">
    <property type="nucleotide sequence ID" value="XM_043300260.1"/>
</dbReference>
<evidence type="ECO:0000256" key="7">
    <source>
        <dbReference type="ARBA" id="ARBA00022777"/>
    </source>
</evidence>
<protein>
    <recommendedName>
        <fullName evidence="10">Adenylate kinase isoenzyme 6 homolog</fullName>
        <shortName evidence="10">AK6</shortName>
        <ecNumber evidence="10">2.7.4.3</ecNumber>
    </recommendedName>
    <alternativeName>
        <fullName evidence="10">Dual activity adenylate kinase/ATPase</fullName>
        <shortName evidence="10">AK/ATPase</shortName>
    </alternativeName>
</protein>
<keyword evidence="2 10" id="KW-0963">Cytoplasm</keyword>
<dbReference type="Proteomes" id="UP001043456">
    <property type="component" value="Unassembled WGS sequence"/>
</dbReference>
<feature type="binding site" evidence="10">
    <location>
        <position position="59"/>
    </location>
    <ligand>
        <name>ATP</name>
        <dbReference type="ChEBI" id="CHEBI:30616"/>
    </ligand>
</feature>
<keyword evidence="12" id="KW-1185">Reference proteome</keyword>
<dbReference type="HAMAP" id="MF_00039">
    <property type="entry name" value="Adenylate_kinase_AK6"/>
    <property type="match status" value="1"/>
</dbReference>
<keyword evidence="8 10" id="KW-0067">ATP-binding</keyword>
<sequence length="219" mass="24828">MPEAQSTARPAEKFPEPLDSIAWYQTRLIHHSRAVGTFAGATMRRSPNVIITGTPGVGKTVHCEKLAQEVGLRHLSINQVAKDRGCFESYDQDLETWIVDEDKLLDAIEDEVLQGGYLIDWHACELFPKSWIDLVVVLRCPSTSILYDRLSARKYKEAKLQENLDSEIFGVLSEEAREAFDEQIVVELNSEEDDDVESNCARISAWIASWKESRVENTE</sequence>
<evidence type="ECO:0000256" key="3">
    <source>
        <dbReference type="ARBA" id="ARBA00022517"/>
    </source>
</evidence>
<dbReference type="GO" id="GO:0006364">
    <property type="term" value="P:rRNA processing"/>
    <property type="evidence" value="ECO:0007669"/>
    <property type="project" value="UniProtKB-KW"/>
</dbReference>
<comment type="function">
    <text evidence="10">Broad-specificity nucleoside monophosphate (NMP) kinase that catalyzes the reversible transfer of the terminal phosphate group between nucleoside triphosphates and monophosphates. Has also ATPase activity. Involved in the late cytoplasmic maturation steps of the 40S ribosomal particles, specifically 18S rRNA maturation. While NMP activity is not required for ribosome maturation, ATPase activity is. Associates transiently with small ribosomal subunit protein uS11. ATP hydrolysis breaks the interaction with uS11. May temporarily remove uS11 from the ribosome to enable a conformational change of the ribosomal RNA that is needed for the final maturation step of the small ribosomal subunit. Its NMP activity may have a role in nuclear energy homeostasis.</text>
</comment>
<evidence type="ECO:0000313" key="11">
    <source>
        <dbReference type="EMBL" id="GIJ85448.1"/>
    </source>
</evidence>